<dbReference type="InterPro" id="IPR015943">
    <property type="entry name" value="WD40/YVTN_repeat-like_dom_sf"/>
</dbReference>
<comment type="similarity">
    <text evidence="1">Belongs to the NSA1 family.</text>
</comment>
<evidence type="ECO:0000256" key="2">
    <source>
        <dbReference type="ARBA" id="ARBA00011187"/>
    </source>
</evidence>
<name>A0A9W8M291_9FUNG</name>
<dbReference type="OrthoDB" id="18388at2759"/>
<dbReference type="Proteomes" id="UP001139887">
    <property type="component" value="Unassembled WGS sequence"/>
</dbReference>
<dbReference type="GO" id="GO:0005730">
    <property type="term" value="C:nucleolus"/>
    <property type="evidence" value="ECO:0007669"/>
    <property type="project" value="InterPro"/>
</dbReference>
<dbReference type="CDD" id="cd22857">
    <property type="entry name" value="WDR74"/>
    <property type="match status" value="1"/>
</dbReference>
<keyword evidence="5" id="KW-1185">Reference proteome</keyword>
<dbReference type="InterPro" id="IPR036322">
    <property type="entry name" value="WD40_repeat_dom_sf"/>
</dbReference>
<dbReference type="EMBL" id="JANBUW010000007">
    <property type="protein sequence ID" value="KAJ2851906.1"/>
    <property type="molecule type" value="Genomic_DNA"/>
</dbReference>
<dbReference type="PANTHER" id="PTHR16038:SF4">
    <property type="entry name" value="WD REPEAT-CONTAINING PROTEIN 74"/>
    <property type="match status" value="1"/>
</dbReference>
<comment type="subunit">
    <text evidence="2">Component of the pre-66S ribosomal particle.</text>
</comment>
<dbReference type="AlphaFoldDB" id="A0A9W8M291"/>
<dbReference type="PANTHER" id="PTHR16038">
    <property type="entry name" value="NOP SEVEN ASSOCIATED PROTEIN 1"/>
    <property type="match status" value="1"/>
</dbReference>
<evidence type="ECO:0000256" key="3">
    <source>
        <dbReference type="ARBA" id="ARBA00014234"/>
    </source>
</evidence>
<dbReference type="InterPro" id="IPR037379">
    <property type="entry name" value="WDR74/Nsa1"/>
</dbReference>
<evidence type="ECO:0000313" key="5">
    <source>
        <dbReference type="Proteomes" id="UP001139887"/>
    </source>
</evidence>
<protein>
    <recommendedName>
        <fullName evidence="3">Ribosome biogenesis protein NSA1</fullName>
    </recommendedName>
</protein>
<sequence length="413" mass="46557">MRFYTGDESGLIKGVDIDANVSLLEAQSQAAKRVRAAAKAKATLKPNEQAPTIDTSLAGVNLWTVNGKVSRENSIDQMCATEWPTGNQAFAVGRKNGRLDIIAYDGEELFTYTDPTFSTKPNIKYNGKLITERRFVGLSTFNEHFLTCTNLGEIRYQSFNSNEATKLIKLPLDAFRMRTHEKQPNVFAVGGREQELSIWDAETVQAGTGLAKPKSDPIFKAKNVPHDYLSLRVPVWVTDMQFTSDDATNPTVAISTGYKQIRLYDARAQQRPVQDWEVSKHPIYHLLKSHKRPELFFADNMGNVQQMDMRTGQVTGALKGISGAVKSMALNEDGSKIAVAGLDRYVRVYEASGMHLPLHRAYTKQRLTSMVWDWSHKDFSTHEIEEQEAEDIWENMDKEALKPKKKRKSQLAH</sequence>
<accession>A0A9W8M291</accession>
<organism evidence="4 5">
    <name type="scientific">Coemansia brasiliensis</name>
    <dbReference type="NCBI Taxonomy" id="2650707"/>
    <lineage>
        <taxon>Eukaryota</taxon>
        <taxon>Fungi</taxon>
        <taxon>Fungi incertae sedis</taxon>
        <taxon>Zoopagomycota</taxon>
        <taxon>Kickxellomycotina</taxon>
        <taxon>Kickxellomycetes</taxon>
        <taxon>Kickxellales</taxon>
        <taxon>Kickxellaceae</taxon>
        <taxon>Coemansia</taxon>
    </lineage>
</organism>
<gene>
    <name evidence="4" type="primary">NSA1</name>
    <name evidence="4" type="ORF">IWW36_000679</name>
</gene>
<dbReference type="SUPFAM" id="SSF50978">
    <property type="entry name" value="WD40 repeat-like"/>
    <property type="match status" value="1"/>
</dbReference>
<evidence type="ECO:0000256" key="1">
    <source>
        <dbReference type="ARBA" id="ARBA00007861"/>
    </source>
</evidence>
<dbReference type="GO" id="GO:0042273">
    <property type="term" value="P:ribosomal large subunit biogenesis"/>
    <property type="evidence" value="ECO:0007669"/>
    <property type="project" value="InterPro"/>
</dbReference>
<dbReference type="Gene3D" id="2.130.10.10">
    <property type="entry name" value="YVTN repeat-like/Quinoprotein amine dehydrogenase"/>
    <property type="match status" value="1"/>
</dbReference>
<proteinExistence type="inferred from homology"/>
<dbReference type="GO" id="GO:0030687">
    <property type="term" value="C:preribosome, large subunit precursor"/>
    <property type="evidence" value="ECO:0007669"/>
    <property type="project" value="TreeGrafter"/>
</dbReference>
<dbReference type="SMART" id="SM00320">
    <property type="entry name" value="WD40"/>
    <property type="match status" value="3"/>
</dbReference>
<dbReference type="InterPro" id="IPR001680">
    <property type="entry name" value="WD40_rpt"/>
</dbReference>
<reference evidence="4" key="1">
    <citation type="submission" date="2022-07" db="EMBL/GenBank/DDBJ databases">
        <title>Phylogenomic reconstructions and comparative analyses of Kickxellomycotina fungi.</title>
        <authorList>
            <person name="Reynolds N.K."/>
            <person name="Stajich J.E."/>
            <person name="Barry K."/>
            <person name="Grigoriev I.V."/>
            <person name="Crous P."/>
            <person name="Smith M.E."/>
        </authorList>
    </citation>
    <scope>NUCLEOTIDE SEQUENCE</scope>
    <source>
        <strain evidence="4">NRRL 1566</strain>
    </source>
</reference>
<comment type="caution">
    <text evidence="4">The sequence shown here is derived from an EMBL/GenBank/DDBJ whole genome shotgun (WGS) entry which is preliminary data.</text>
</comment>
<evidence type="ECO:0000313" key="4">
    <source>
        <dbReference type="EMBL" id="KAJ2851906.1"/>
    </source>
</evidence>